<dbReference type="Gene3D" id="3.10.450.50">
    <property type="match status" value="1"/>
</dbReference>
<dbReference type="Proteomes" id="UP000199679">
    <property type="component" value="Chromosome I"/>
</dbReference>
<accession>A0A1H2AHZ4</accession>
<protein>
    <recommendedName>
        <fullName evidence="1">SnoaL-like domain-containing protein</fullName>
    </recommendedName>
</protein>
<proteinExistence type="predicted"/>
<evidence type="ECO:0000313" key="2">
    <source>
        <dbReference type="EMBL" id="SDT45593.1"/>
    </source>
</evidence>
<keyword evidence="3" id="KW-1185">Reference proteome</keyword>
<sequence length="115" mass="12979">MKTEDIAHRLIELCSAGEFVKAQEELYDTEIVSIETDGSRREGLTTMLAKEQDFLDSLVKIDGIEYSEPVIAGSYISVKLTMAVDFKSIGPRSFAEICVYKVVNEKIVFEQFFRG</sequence>
<name>A0A1H2AHZ4_MUCMA</name>
<gene>
    <name evidence="2" type="ORF">SAMN05216490_3547</name>
</gene>
<dbReference type="STRING" id="652787.SAMN05216490_3547"/>
<dbReference type="EMBL" id="LT629740">
    <property type="protein sequence ID" value="SDT45593.1"/>
    <property type="molecule type" value="Genomic_DNA"/>
</dbReference>
<dbReference type="OrthoDB" id="336094at2"/>
<evidence type="ECO:0000313" key="3">
    <source>
        <dbReference type="Proteomes" id="UP000199679"/>
    </source>
</evidence>
<organism evidence="2 3">
    <name type="scientific">Mucilaginibacter mallensis</name>
    <dbReference type="NCBI Taxonomy" id="652787"/>
    <lineage>
        <taxon>Bacteria</taxon>
        <taxon>Pseudomonadati</taxon>
        <taxon>Bacteroidota</taxon>
        <taxon>Sphingobacteriia</taxon>
        <taxon>Sphingobacteriales</taxon>
        <taxon>Sphingobacteriaceae</taxon>
        <taxon>Mucilaginibacter</taxon>
    </lineage>
</organism>
<reference evidence="2 3" key="1">
    <citation type="submission" date="2016-10" db="EMBL/GenBank/DDBJ databases">
        <authorList>
            <person name="de Groot N.N."/>
        </authorList>
    </citation>
    <scope>NUCLEOTIDE SEQUENCE [LARGE SCALE GENOMIC DNA]</scope>
    <source>
        <strain evidence="2 3">MP1X4</strain>
    </source>
</reference>
<feature type="domain" description="SnoaL-like" evidence="1">
    <location>
        <begin position="1"/>
        <end position="113"/>
    </location>
</feature>
<dbReference type="Pfam" id="PF20409">
    <property type="entry name" value="SnoaL_5"/>
    <property type="match status" value="1"/>
</dbReference>
<dbReference type="RefSeq" id="WP_091375858.1">
    <property type="nucleotide sequence ID" value="NZ_LT629740.1"/>
</dbReference>
<evidence type="ECO:0000259" key="1">
    <source>
        <dbReference type="Pfam" id="PF20409"/>
    </source>
</evidence>
<dbReference type="AlphaFoldDB" id="A0A1H2AHZ4"/>
<dbReference type="InterPro" id="IPR046860">
    <property type="entry name" value="SnoaL_5"/>
</dbReference>